<dbReference type="GO" id="GO:0043041">
    <property type="term" value="P:amino acid activation for nonribosomal peptide biosynthetic process"/>
    <property type="evidence" value="ECO:0007669"/>
    <property type="project" value="TreeGrafter"/>
</dbReference>
<dbReference type="PROSITE" id="PS00455">
    <property type="entry name" value="AMP_BINDING"/>
    <property type="match status" value="1"/>
</dbReference>
<dbReference type="SUPFAM" id="SSF56801">
    <property type="entry name" value="Acetyl-CoA synthetase-like"/>
    <property type="match status" value="1"/>
</dbReference>
<keyword evidence="7" id="KW-1185">Reference proteome</keyword>
<dbReference type="Gene3D" id="3.30.559.10">
    <property type="entry name" value="Chloramphenicol acetyltransferase-like domain"/>
    <property type="match status" value="1"/>
</dbReference>
<feature type="domain" description="AMP-dependent synthetase/ligase" evidence="4">
    <location>
        <begin position="563"/>
        <end position="750"/>
    </location>
</feature>
<evidence type="ECO:0000259" key="4">
    <source>
        <dbReference type="Pfam" id="PF00501"/>
    </source>
</evidence>
<dbReference type="InterPro" id="IPR045851">
    <property type="entry name" value="AMP-bd_C_sf"/>
</dbReference>
<protein>
    <submittedName>
        <fullName evidence="6">Uncharacterized protein</fullName>
    </submittedName>
</protein>
<feature type="domain" description="Thioester reductase (TE)" evidence="5">
    <location>
        <begin position="1107"/>
        <end position="1224"/>
    </location>
</feature>
<comment type="caution">
    <text evidence="6">The sequence shown here is derived from an EMBL/GenBank/DDBJ whole genome shotgun (WGS) entry which is preliminary data.</text>
</comment>
<dbReference type="Pfam" id="PF07993">
    <property type="entry name" value="NAD_binding_4"/>
    <property type="match status" value="1"/>
</dbReference>
<dbReference type="Proteomes" id="UP000192320">
    <property type="component" value="Unassembled WGS sequence"/>
</dbReference>
<dbReference type="PANTHER" id="PTHR45527:SF1">
    <property type="entry name" value="FATTY ACID SYNTHASE"/>
    <property type="match status" value="1"/>
</dbReference>
<dbReference type="SUPFAM" id="SSF52777">
    <property type="entry name" value="CoA-dependent acyltransferases"/>
    <property type="match status" value="1"/>
</dbReference>
<keyword evidence="2" id="KW-0597">Phosphoprotein</keyword>
<dbReference type="GO" id="GO:0005829">
    <property type="term" value="C:cytosol"/>
    <property type="evidence" value="ECO:0007669"/>
    <property type="project" value="TreeGrafter"/>
</dbReference>
<keyword evidence="3" id="KW-0436">Ligase</keyword>
<dbReference type="SUPFAM" id="SSF51735">
    <property type="entry name" value="NAD(P)-binding Rossmann-fold domains"/>
    <property type="match status" value="1"/>
</dbReference>
<dbReference type="GO" id="GO:0044550">
    <property type="term" value="P:secondary metabolite biosynthetic process"/>
    <property type="evidence" value="ECO:0007669"/>
    <property type="project" value="TreeGrafter"/>
</dbReference>
<dbReference type="Gene3D" id="3.30.559.30">
    <property type="entry name" value="Nonribosomal peptide synthetase, condensation domain"/>
    <property type="match status" value="1"/>
</dbReference>
<organism evidence="6 7">
    <name type="scientific">Mycolicibacter minnesotensis</name>
    <dbReference type="NCBI Taxonomy" id="1118379"/>
    <lineage>
        <taxon>Bacteria</taxon>
        <taxon>Bacillati</taxon>
        <taxon>Actinomycetota</taxon>
        <taxon>Actinomycetes</taxon>
        <taxon>Mycobacteriales</taxon>
        <taxon>Mycobacteriaceae</taxon>
        <taxon>Mycolicibacter</taxon>
    </lineage>
</organism>
<gene>
    <name evidence="6" type="ORF">BST33_11155</name>
</gene>
<dbReference type="GO" id="GO:0016874">
    <property type="term" value="F:ligase activity"/>
    <property type="evidence" value="ECO:0007669"/>
    <property type="project" value="UniProtKB-KW"/>
</dbReference>
<dbReference type="GO" id="GO:0031177">
    <property type="term" value="F:phosphopantetheine binding"/>
    <property type="evidence" value="ECO:0007669"/>
    <property type="project" value="TreeGrafter"/>
</dbReference>
<dbReference type="Gene3D" id="3.40.50.720">
    <property type="entry name" value="NAD(P)-binding Rossmann-like Domain"/>
    <property type="match status" value="1"/>
</dbReference>
<dbReference type="InterPro" id="IPR020845">
    <property type="entry name" value="AMP-binding_CS"/>
</dbReference>
<dbReference type="Gene3D" id="3.40.50.12780">
    <property type="entry name" value="N-terminal domain of ligase-like"/>
    <property type="match status" value="1"/>
</dbReference>
<dbReference type="InterPro" id="IPR013120">
    <property type="entry name" value="FAR_NAD-bd"/>
</dbReference>
<dbReference type="InterPro" id="IPR023213">
    <property type="entry name" value="CAT-like_dom_sf"/>
</dbReference>
<reference evidence="6 7" key="1">
    <citation type="submission" date="2017-02" db="EMBL/GenBank/DDBJ databases">
        <title>The new phylogeny of genus Mycobacterium.</title>
        <authorList>
            <person name="Tortoli E."/>
            <person name="Trovato A."/>
            <person name="Cirillo D.M."/>
        </authorList>
    </citation>
    <scope>NUCLEOTIDE SEQUENCE [LARGE SCALE GENOMIC DNA]</scope>
    <source>
        <strain evidence="6 7">DSM 45633</strain>
    </source>
</reference>
<dbReference type="PANTHER" id="PTHR45527">
    <property type="entry name" value="NONRIBOSOMAL PEPTIDE SYNTHETASE"/>
    <property type="match status" value="1"/>
</dbReference>
<sequence>MPDPHPGIRIPLTVSQQNIYRGILQDADPTLYLIGRRYRFSPIPLPQFLVALEAAINGNPVQLCVLEQSDTSYPHLVPRLQPDDLVRLTGQDTETLAGEWDSGILSRPLVRYAVHVDSSGDVVGLDMHAHHLVLDGGGTGLIEASLGNNLSVESVPAPDVAAGLNLLAEAQRRETELVAVAHDRLTSSVQRELTAEVSPGGLPPSSVASASARRGVLRESLQITGDDYVAITDLAAKKQVPLQVLVTAAAVAVDAARRQSTDALVVHAVDNRFGEPALNVATCVVNSIAQLVKFSAFTSVHELVAAVDRGYVKALRRRWFREELYRRIYLTVNRTPQTDVLTLNFLAEPCAPELRPFLSDTPTTTDIGPIEGLTVAAIQDDPHQILTLAIWVGEQHQSESNGPGVAELVAKTLQSMPALWDQPVAMSVGEWLEVQKDGSCHAVRSAPCSVKPSAAAWFLHPGVDLDGWRRGRRYVDAWIDWLVSSGVSPGELVVFTDDHTDKTIDLIVACHVAGCGYSICDTVTELSDRVAAIASAGLSAQSVDVGGVDLSPHPADHRERLRRVRDDAGLADRIAYVMPTSGSTGNPKLVPISHGALALFCQGQRSGYGWTHADTVLQCAPLTSDISVEEIFGAAQCGAHLIRSTATRTGDLAQLADDVARQRITVLDLPTALWHLCCDDSEVLAALSASQLRQIVIGGEAVRPRAAGKWLAFEAASHISLVSSYGPTEATVVVTYLPLNHENGVAQPVGQRRLGHALAAQTVFIAFGEIVLLGDVVSTGYLGISSPSFGTVLGADGSQLRAFATADRVVYDAQSLPIFAGRKDAVVKVSGKRIDTAEIARLIAEDPAVSDVAVEPDNTRLGIWFQSRRTREGSTDDAAEARIREILLTARVPGFVISGVAEIPRKPGGKVDIHRLPKVEHTRLGEAEGQAGGLAELWSQCLGRDLGPGSSLLAEGIGSLDLIRILPATRRYLRRHLSLLDVISADSASRLVEDADGIGVGLGLDETSAAEIDADVSSLAAPLPIPSLVATPRATGTVLVLGSSGILGTGFAQAAVTLHASGSAAELVFATTSPLPGTDPWSALSEIDGVRIEQVTRNGISELIHATDARVVINAIGNTNVVVPYRDLRPANVEAVSSIVTACALRRAALIHLSTSVVNADAAAPQVVDPRTAPYPYAASKALAELIVARRAPNLDFTLVRLPRVLGTPGQLQGSADILMALAAACRALNAHPAVSLTEEVTTGWSAASSIFGLLSAPLNRSITLLRGTPVEYSEFLARFGSAELSAPEWKQRLDDSPWARHNPRRWAVIDAWLTLGSRLDGRTYAQYLADYPTLEVQADHITELTAEPAPLPELVAHGCLLEPGGSAVRLLTQEAMEERP</sequence>
<dbReference type="Gene3D" id="3.30.300.30">
    <property type="match status" value="1"/>
</dbReference>
<accession>A0A7I7R3P8</accession>
<dbReference type="OrthoDB" id="2472181at2"/>
<evidence type="ECO:0000256" key="2">
    <source>
        <dbReference type="ARBA" id="ARBA00022553"/>
    </source>
</evidence>
<evidence type="ECO:0000256" key="3">
    <source>
        <dbReference type="ARBA" id="ARBA00022598"/>
    </source>
</evidence>
<evidence type="ECO:0000259" key="5">
    <source>
        <dbReference type="Pfam" id="PF07993"/>
    </source>
</evidence>
<keyword evidence="1" id="KW-0596">Phosphopantetheine</keyword>
<dbReference type="Pfam" id="PF00501">
    <property type="entry name" value="AMP-binding"/>
    <property type="match status" value="1"/>
</dbReference>
<name>A0A7I7R3P8_9MYCO</name>
<dbReference type="EMBL" id="MVHZ01000010">
    <property type="protein sequence ID" value="ORB00528.1"/>
    <property type="molecule type" value="Genomic_DNA"/>
</dbReference>
<dbReference type="RefSeq" id="WP_083026022.1">
    <property type="nucleotide sequence ID" value="NZ_AP022589.1"/>
</dbReference>
<dbReference type="InterPro" id="IPR000873">
    <property type="entry name" value="AMP-dep_synth/lig_dom"/>
</dbReference>
<evidence type="ECO:0000313" key="6">
    <source>
        <dbReference type="EMBL" id="ORB00528.1"/>
    </source>
</evidence>
<evidence type="ECO:0000256" key="1">
    <source>
        <dbReference type="ARBA" id="ARBA00022450"/>
    </source>
</evidence>
<evidence type="ECO:0000313" key="7">
    <source>
        <dbReference type="Proteomes" id="UP000192320"/>
    </source>
</evidence>
<dbReference type="InterPro" id="IPR036291">
    <property type="entry name" value="NAD(P)-bd_dom_sf"/>
</dbReference>
<proteinExistence type="predicted"/>
<dbReference type="InterPro" id="IPR042099">
    <property type="entry name" value="ANL_N_sf"/>
</dbReference>